<evidence type="ECO:0000313" key="1">
    <source>
        <dbReference type="EMBL" id="RDX89674.1"/>
    </source>
</evidence>
<dbReference type="EMBL" id="QJKJ01005608">
    <property type="protein sequence ID" value="RDX89674.1"/>
    <property type="molecule type" value="Genomic_DNA"/>
</dbReference>
<evidence type="ECO:0000313" key="2">
    <source>
        <dbReference type="Proteomes" id="UP000257109"/>
    </source>
</evidence>
<feature type="non-terminal residue" evidence="1">
    <location>
        <position position="1"/>
    </location>
</feature>
<dbReference type="AlphaFoldDB" id="A0A371GGK5"/>
<name>A0A371GGK5_MUCPR</name>
<comment type="caution">
    <text evidence="1">The sequence shown here is derived from an EMBL/GenBank/DDBJ whole genome shotgun (WGS) entry which is preliminary data.</text>
</comment>
<accession>A0A371GGK5</accession>
<organism evidence="1 2">
    <name type="scientific">Mucuna pruriens</name>
    <name type="common">Velvet bean</name>
    <name type="synonym">Dolichos pruriens</name>
    <dbReference type="NCBI Taxonomy" id="157652"/>
    <lineage>
        <taxon>Eukaryota</taxon>
        <taxon>Viridiplantae</taxon>
        <taxon>Streptophyta</taxon>
        <taxon>Embryophyta</taxon>
        <taxon>Tracheophyta</taxon>
        <taxon>Spermatophyta</taxon>
        <taxon>Magnoliopsida</taxon>
        <taxon>eudicotyledons</taxon>
        <taxon>Gunneridae</taxon>
        <taxon>Pentapetalae</taxon>
        <taxon>rosids</taxon>
        <taxon>fabids</taxon>
        <taxon>Fabales</taxon>
        <taxon>Fabaceae</taxon>
        <taxon>Papilionoideae</taxon>
        <taxon>50 kb inversion clade</taxon>
        <taxon>NPAAA clade</taxon>
        <taxon>indigoferoid/millettioid clade</taxon>
        <taxon>Phaseoleae</taxon>
        <taxon>Mucuna</taxon>
    </lineage>
</organism>
<gene>
    <name evidence="1" type="ORF">CR513_28574</name>
</gene>
<proteinExistence type="predicted"/>
<keyword evidence="2" id="KW-1185">Reference proteome</keyword>
<dbReference type="Proteomes" id="UP000257109">
    <property type="component" value="Unassembled WGS sequence"/>
</dbReference>
<sequence>MTIETNKAKRVIPENEDYLTFEHSLRCKLTGTRPCNDVITRIKDILTSSHVTEQPIIKVAYEHETFNVFAQGIALKLTLSQGMKSVIDRYNKTKEEHCQLGSSASEIKLRLNSEVEIQPTETKSGILSLVEHTMLHHNWKT</sequence>
<protein>
    <submittedName>
        <fullName evidence="1">Uncharacterized protein</fullName>
    </submittedName>
</protein>
<reference evidence="1" key="1">
    <citation type="submission" date="2018-05" db="EMBL/GenBank/DDBJ databases">
        <title>Draft genome of Mucuna pruriens seed.</title>
        <authorList>
            <person name="Nnadi N.E."/>
            <person name="Vos R."/>
            <person name="Hasami M.H."/>
            <person name="Devisetty U.K."/>
            <person name="Aguiy J.C."/>
        </authorList>
    </citation>
    <scope>NUCLEOTIDE SEQUENCE [LARGE SCALE GENOMIC DNA]</scope>
    <source>
        <strain evidence="1">JCA_2017</strain>
    </source>
</reference>